<feature type="compositionally biased region" description="Basic and acidic residues" evidence="1">
    <location>
        <begin position="1"/>
        <end position="14"/>
    </location>
</feature>
<sequence length="360" mass="38365">MSYRSPDEYLDSLRRSGATTPSSDGFDLATSDNDEQSSSFGNLGGSDLGSAGLGGSAGGLGDVGGLGLDLLIGQVFSASDTRSMLSLAKSIALQDDMTPADAAKLELFAQARSIGEQNVLIYGKMLQINTNQKRALKADAYAIPSTFKPTMKAYSFAYLFGTRSAVFKGEHQAPAKCVMAAMRLNSANAPSLPRSDDITGGKVLLAELSSEVTHARNSIKDKAKASMQPGSKMRNIGALAHAILNGVADVPITLMVYMKLAFIRFCLSTFQGVSDSDFWWRLHEFRVAAANANHGGVLNNVDLIHVLSNVYNDDRNTYGDPAESGYQAVEIAKLSVWHTTLAQQAATVKPALGKRGREAD</sequence>
<reference evidence="2" key="1">
    <citation type="submission" date="2014-09" db="EMBL/GenBank/DDBJ databases">
        <title>Genome sequence of the luminous mushroom Mycena chlorophos for searching fungal bioluminescence genes.</title>
        <authorList>
            <person name="Tanaka Y."/>
            <person name="Kasuga D."/>
            <person name="Oba Y."/>
            <person name="Hase S."/>
            <person name="Sato K."/>
            <person name="Oba Y."/>
            <person name="Sakakibara Y."/>
        </authorList>
    </citation>
    <scope>NUCLEOTIDE SEQUENCE</scope>
</reference>
<evidence type="ECO:0000313" key="3">
    <source>
        <dbReference type="Proteomes" id="UP000815677"/>
    </source>
</evidence>
<dbReference type="EMBL" id="DF838086">
    <property type="protein sequence ID" value="GAT42564.1"/>
    <property type="molecule type" value="Genomic_DNA"/>
</dbReference>
<dbReference type="Proteomes" id="UP000815677">
    <property type="component" value="Unassembled WGS sequence"/>
</dbReference>
<accession>A0ABQ0KWR3</accession>
<evidence type="ECO:0000256" key="1">
    <source>
        <dbReference type="SAM" id="MobiDB-lite"/>
    </source>
</evidence>
<protein>
    <submittedName>
        <fullName evidence="2">Uncharacterized protein</fullName>
    </submittedName>
</protein>
<organism evidence="2 3">
    <name type="scientific">Mycena chlorophos</name>
    <name type="common">Agaric fungus</name>
    <name type="synonym">Agaricus chlorophos</name>
    <dbReference type="NCBI Taxonomy" id="658473"/>
    <lineage>
        <taxon>Eukaryota</taxon>
        <taxon>Fungi</taxon>
        <taxon>Dikarya</taxon>
        <taxon>Basidiomycota</taxon>
        <taxon>Agaricomycotina</taxon>
        <taxon>Agaricomycetes</taxon>
        <taxon>Agaricomycetidae</taxon>
        <taxon>Agaricales</taxon>
        <taxon>Marasmiineae</taxon>
        <taxon>Mycenaceae</taxon>
        <taxon>Mycena</taxon>
    </lineage>
</organism>
<gene>
    <name evidence="2" type="ORF">MCHLO_00276</name>
</gene>
<feature type="region of interest" description="Disordered" evidence="1">
    <location>
        <begin position="1"/>
        <end position="43"/>
    </location>
</feature>
<keyword evidence="3" id="KW-1185">Reference proteome</keyword>
<name>A0ABQ0KWR3_MYCCL</name>
<evidence type="ECO:0000313" key="2">
    <source>
        <dbReference type="EMBL" id="GAT42564.1"/>
    </source>
</evidence>
<proteinExistence type="predicted"/>